<comment type="caution">
    <text evidence="1">The sequence shown here is derived from an EMBL/GenBank/DDBJ whole genome shotgun (WGS) entry which is preliminary data.</text>
</comment>
<proteinExistence type="predicted"/>
<dbReference type="Pfam" id="PF13279">
    <property type="entry name" value="4HBT_2"/>
    <property type="match status" value="1"/>
</dbReference>
<dbReference type="InterPro" id="IPR029069">
    <property type="entry name" value="HotDog_dom_sf"/>
</dbReference>
<evidence type="ECO:0000313" key="2">
    <source>
        <dbReference type="Proteomes" id="UP000680045"/>
    </source>
</evidence>
<organism evidence="1 2">
    <name type="scientific">Peribacillus frigoritolerans</name>
    <dbReference type="NCBI Taxonomy" id="450367"/>
    <lineage>
        <taxon>Bacteria</taxon>
        <taxon>Bacillati</taxon>
        <taxon>Bacillota</taxon>
        <taxon>Bacilli</taxon>
        <taxon>Bacillales</taxon>
        <taxon>Bacillaceae</taxon>
        <taxon>Peribacillus</taxon>
    </lineage>
</organism>
<reference evidence="1" key="1">
    <citation type="submission" date="2021-04" db="EMBL/GenBank/DDBJ databases">
        <title>Whole genome sequencing of Enterococci isolates from hospitalized patients.</title>
        <authorList>
            <person name="Ogoti B.M."/>
            <person name="Onyambu F.G."/>
        </authorList>
    </citation>
    <scope>NUCLEOTIDE SEQUENCE</scope>
    <source>
        <strain evidence="1">242</strain>
    </source>
</reference>
<dbReference type="EMBL" id="JAGTPW010000078">
    <property type="protein sequence ID" value="MBR8646206.1"/>
    <property type="molecule type" value="Genomic_DNA"/>
</dbReference>
<protein>
    <recommendedName>
        <fullName evidence="3">Thioesterase domain-containing protein</fullName>
    </recommendedName>
</protein>
<sequence>MALPLIETHCEFKRPVLYNIELIVHSEVVLLKEKVFRLSHQFYCEDQLVAEGYEVRVWASTAEGRKGSSNSEEVKNKL</sequence>
<accession>A0A941FSU4</accession>
<evidence type="ECO:0000313" key="1">
    <source>
        <dbReference type="EMBL" id="MBR8646206.1"/>
    </source>
</evidence>
<dbReference type="SUPFAM" id="SSF54637">
    <property type="entry name" value="Thioesterase/thiol ester dehydrase-isomerase"/>
    <property type="match status" value="1"/>
</dbReference>
<dbReference type="Proteomes" id="UP000680045">
    <property type="component" value="Unassembled WGS sequence"/>
</dbReference>
<gene>
    <name evidence="1" type="ORF">KEH51_27530</name>
</gene>
<evidence type="ECO:0008006" key="3">
    <source>
        <dbReference type="Google" id="ProtNLM"/>
    </source>
</evidence>
<dbReference type="Gene3D" id="3.10.129.10">
    <property type="entry name" value="Hotdog Thioesterase"/>
    <property type="match status" value="1"/>
</dbReference>
<dbReference type="AlphaFoldDB" id="A0A941FSU4"/>
<name>A0A941FSU4_9BACI</name>